<keyword evidence="1" id="KW-0812">Transmembrane</keyword>
<feature type="transmembrane region" description="Helical" evidence="1">
    <location>
        <begin position="6"/>
        <end position="29"/>
    </location>
</feature>
<evidence type="ECO:0000313" key="2">
    <source>
        <dbReference type="EMBL" id="BDT62873.1"/>
    </source>
</evidence>
<sequence>MLVYSSLIEGIMILLYLFFAILIFITWYYERRYRKNKQRQNIKEKKYPIVCLERHPLNRNIFLNKQCLTIDEFLLFTMLFRTIREYKPLTCTDSLAWYHYVYYISGCVFNKILSVNIDNRLFEKCDSTTFFILESLSSYEDNQLYIDYIYGLNEGDFNIVNDTYIRGNKHFMIKDVNDLLKDTNIVKN</sequence>
<accession>A0A9C7F731</accession>
<name>A0A9C7F731_9VIRU</name>
<dbReference type="EMBL" id="LC738879">
    <property type="protein sequence ID" value="BDT62873.1"/>
    <property type="molecule type" value="Genomic_DNA"/>
</dbReference>
<protein>
    <submittedName>
        <fullName evidence="2">Wsv021-like protein</fullName>
    </submittedName>
</protein>
<keyword evidence="1" id="KW-1133">Transmembrane helix</keyword>
<evidence type="ECO:0000256" key="1">
    <source>
        <dbReference type="SAM" id="Phobius"/>
    </source>
</evidence>
<proteinExistence type="predicted"/>
<keyword evidence="1" id="KW-0472">Membrane</keyword>
<reference evidence="2" key="1">
    <citation type="submission" date="2022-10" db="EMBL/GenBank/DDBJ databases">
        <title>Genome sequences of endogenous nimaviruses in decapod crustaceans.</title>
        <authorList>
            <person name="Kawato S."/>
            <person name="Nozaki R."/>
            <person name="Kondo H."/>
            <person name="Hirono I."/>
        </authorList>
    </citation>
    <scope>NUCLEOTIDE SEQUENCE</scope>
    <source>
        <strain evidence="2">Ube2021</strain>
    </source>
</reference>
<organism evidence="2">
    <name type="scientific">Trachysalambria curvirostris majanivirus</name>
    <dbReference type="NCBI Taxonomy" id="2984281"/>
    <lineage>
        <taxon>Viruses</taxon>
        <taxon>Viruses incertae sedis</taxon>
        <taxon>Naldaviricetes</taxon>
        <taxon>Nimaviridae</taxon>
    </lineage>
</organism>